<gene>
    <name evidence="1" type="ORF">B4U80_14406</name>
</gene>
<dbReference type="SUPFAM" id="SSF57924">
    <property type="entry name" value="Inhibitor of apoptosis (IAP) repeat"/>
    <property type="match status" value="1"/>
</dbReference>
<evidence type="ECO:0000313" key="2">
    <source>
        <dbReference type="Proteomes" id="UP000288716"/>
    </source>
</evidence>
<dbReference type="AlphaFoldDB" id="A0A443RWG5"/>
<dbReference type="InterPro" id="IPR001370">
    <property type="entry name" value="BIR_rpt"/>
</dbReference>
<dbReference type="GO" id="GO:0005634">
    <property type="term" value="C:nucleus"/>
    <property type="evidence" value="ECO:0007669"/>
    <property type="project" value="TreeGrafter"/>
</dbReference>
<protein>
    <submittedName>
        <fullName evidence="1">Baculoviral IAP repeat-containing protein 1f-like protein</fullName>
    </submittedName>
</protein>
<reference evidence="1 2" key="1">
    <citation type="journal article" date="2018" name="Gigascience">
        <title>Genomes of trombidid mites reveal novel predicted allergens and laterally-transferred genes associated with secondary metabolism.</title>
        <authorList>
            <person name="Dong X."/>
            <person name="Chaisiri K."/>
            <person name="Xia D."/>
            <person name="Armstrong S.D."/>
            <person name="Fang Y."/>
            <person name="Donnelly M.J."/>
            <person name="Kadowaki T."/>
            <person name="McGarry J.W."/>
            <person name="Darby A.C."/>
            <person name="Makepeace B.L."/>
        </authorList>
    </citation>
    <scope>NUCLEOTIDE SEQUENCE [LARGE SCALE GENOMIC DNA]</scope>
    <source>
        <strain evidence="1">UoL-UT</strain>
    </source>
</reference>
<proteinExistence type="predicted"/>
<dbReference type="Gene3D" id="1.10.1170.10">
    <property type="entry name" value="Inhibitor Of Apoptosis Protein (2mihbC-IAP-1), Chain A"/>
    <property type="match status" value="1"/>
</dbReference>
<name>A0A443RWG5_9ACAR</name>
<keyword evidence="2" id="KW-1185">Reference proteome</keyword>
<sequence length="119" mass="13463">MAEAGFIHIGPADMVVCVYCHGKLTNWSSTDNPFIVHRSIFSNCKFVLGQCKTNVSKNNDPFPIRKDYCSVFYTESAVDLTNAEHLKIPHYSAGYQHCTQNEFIFVINGIQIDDKQISK</sequence>
<dbReference type="GO" id="GO:0005737">
    <property type="term" value="C:cytoplasm"/>
    <property type="evidence" value="ECO:0007669"/>
    <property type="project" value="TreeGrafter"/>
</dbReference>
<dbReference type="InterPro" id="IPR050784">
    <property type="entry name" value="IAP"/>
</dbReference>
<dbReference type="STRING" id="299467.A0A443RWG5"/>
<dbReference type="Proteomes" id="UP000288716">
    <property type="component" value="Unassembled WGS sequence"/>
</dbReference>
<dbReference type="PROSITE" id="PS50143">
    <property type="entry name" value="BIR_REPEAT_2"/>
    <property type="match status" value="1"/>
</dbReference>
<dbReference type="GO" id="GO:0051726">
    <property type="term" value="P:regulation of cell cycle"/>
    <property type="evidence" value="ECO:0007669"/>
    <property type="project" value="TreeGrafter"/>
</dbReference>
<dbReference type="EMBL" id="NCKV01024905">
    <property type="protein sequence ID" value="RWS19570.1"/>
    <property type="molecule type" value="Genomic_DNA"/>
</dbReference>
<dbReference type="PANTHER" id="PTHR10044">
    <property type="entry name" value="INHIBITOR OF APOPTOSIS"/>
    <property type="match status" value="1"/>
</dbReference>
<dbReference type="VEuPathDB" id="VectorBase:LDEU012470"/>
<evidence type="ECO:0000313" key="1">
    <source>
        <dbReference type="EMBL" id="RWS19570.1"/>
    </source>
</evidence>
<dbReference type="CDD" id="cd00022">
    <property type="entry name" value="BIR"/>
    <property type="match status" value="1"/>
</dbReference>
<dbReference type="PANTHER" id="PTHR10044:SF139">
    <property type="entry name" value="DEATH-ASSOCIATED INHIBITOR OF APOPTOSIS 2"/>
    <property type="match status" value="1"/>
</dbReference>
<accession>A0A443RWG5</accession>
<dbReference type="SMART" id="SM00238">
    <property type="entry name" value="BIR"/>
    <property type="match status" value="1"/>
</dbReference>
<comment type="caution">
    <text evidence="1">The sequence shown here is derived from an EMBL/GenBank/DDBJ whole genome shotgun (WGS) entry which is preliminary data.</text>
</comment>
<dbReference type="Pfam" id="PF00653">
    <property type="entry name" value="BIR"/>
    <property type="match status" value="1"/>
</dbReference>
<dbReference type="OrthoDB" id="10051407at2759"/>
<organism evidence="1 2">
    <name type="scientific">Leptotrombidium deliense</name>
    <dbReference type="NCBI Taxonomy" id="299467"/>
    <lineage>
        <taxon>Eukaryota</taxon>
        <taxon>Metazoa</taxon>
        <taxon>Ecdysozoa</taxon>
        <taxon>Arthropoda</taxon>
        <taxon>Chelicerata</taxon>
        <taxon>Arachnida</taxon>
        <taxon>Acari</taxon>
        <taxon>Acariformes</taxon>
        <taxon>Trombidiformes</taxon>
        <taxon>Prostigmata</taxon>
        <taxon>Anystina</taxon>
        <taxon>Parasitengona</taxon>
        <taxon>Trombiculoidea</taxon>
        <taxon>Trombiculidae</taxon>
        <taxon>Leptotrombidium</taxon>
    </lineage>
</organism>